<evidence type="ECO:0000313" key="1">
    <source>
        <dbReference type="EMBL" id="OXU23960.1"/>
    </source>
</evidence>
<evidence type="ECO:0000313" key="2">
    <source>
        <dbReference type="Proteomes" id="UP000215335"/>
    </source>
</evidence>
<dbReference type="EMBL" id="NNAY01001443">
    <property type="protein sequence ID" value="OXU23960.1"/>
    <property type="molecule type" value="Genomic_DNA"/>
</dbReference>
<gene>
    <name evidence="1" type="ORF">TSAR_006698</name>
</gene>
<proteinExistence type="predicted"/>
<name>A0A232F098_9HYME</name>
<sequence>MSPVQSLMFWVSPYIEHLYAGTESERVHIWDLMFQLGHKKTVDTDYCGNFKNGNKFEPCSLCSNRSKKILSSLEVEQYPMSVDYNATLMHGIVGSPCANLEWQVADLHAYYDRDSL</sequence>
<comment type="caution">
    <text evidence="1">The sequence shown here is derived from an EMBL/GenBank/DDBJ whole genome shotgun (WGS) entry which is preliminary data.</text>
</comment>
<reference evidence="1 2" key="1">
    <citation type="journal article" date="2017" name="Curr. Biol.">
        <title>The Evolution of Venom by Co-option of Single-Copy Genes.</title>
        <authorList>
            <person name="Martinson E.O."/>
            <person name="Mrinalini"/>
            <person name="Kelkar Y.D."/>
            <person name="Chang C.H."/>
            <person name="Werren J.H."/>
        </authorList>
    </citation>
    <scope>NUCLEOTIDE SEQUENCE [LARGE SCALE GENOMIC DNA]</scope>
    <source>
        <strain evidence="1 2">Alberta</strain>
        <tissue evidence="1">Whole body</tissue>
    </source>
</reference>
<protein>
    <submittedName>
        <fullName evidence="1">Uncharacterized protein</fullName>
    </submittedName>
</protein>
<dbReference type="Proteomes" id="UP000215335">
    <property type="component" value="Unassembled WGS sequence"/>
</dbReference>
<organism evidence="1 2">
    <name type="scientific">Trichomalopsis sarcophagae</name>
    <dbReference type="NCBI Taxonomy" id="543379"/>
    <lineage>
        <taxon>Eukaryota</taxon>
        <taxon>Metazoa</taxon>
        <taxon>Ecdysozoa</taxon>
        <taxon>Arthropoda</taxon>
        <taxon>Hexapoda</taxon>
        <taxon>Insecta</taxon>
        <taxon>Pterygota</taxon>
        <taxon>Neoptera</taxon>
        <taxon>Endopterygota</taxon>
        <taxon>Hymenoptera</taxon>
        <taxon>Apocrita</taxon>
        <taxon>Proctotrupomorpha</taxon>
        <taxon>Chalcidoidea</taxon>
        <taxon>Pteromalidae</taxon>
        <taxon>Pteromalinae</taxon>
        <taxon>Trichomalopsis</taxon>
    </lineage>
</organism>
<keyword evidence="2" id="KW-1185">Reference proteome</keyword>
<dbReference type="AlphaFoldDB" id="A0A232F098"/>
<accession>A0A232F098</accession>